<dbReference type="InterPro" id="IPR035979">
    <property type="entry name" value="RBD_domain_sf"/>
</dbReference>
<keyword evidence="1" id="KW-0694">RNA-binding</keyword>
<dbReference type="InterPro" id="IPR000504">
    <property type="entry name" value="RRM_dom"/>
</dbReference>
<feature type="compositionally biased region" description="Gly residues" evidence="2">
    <location>
        <begin position="23"/>
        <end position="48"/>
    </location>
</feature>
<dbReference type="PANTHER" id="PTHR12999:SF7">
    <property type="entry name" value="TRANSCRIPTION INITIATION FACTOR TFIID SUBUNIT 15B"/>
    <property type="match status" value="1"/>
</dbReference>
<dbReference type="PROSITE" id="PS50102">
    <property type="entry name" value="RRM"/>
    <property type="match status" value="1"/>
</dbReference>
<evidence type="ECO:0000313" key="4">
    <source>
        <dbReference type="EMBL" id="KAK5830779.1"/>
    </source>
</evidence>
<proteinExistence type="predicted"/>
<dbReference type="Proteomes" id="UP001358586">
    <property type="component" value="Chromosome 5"/>
</dbReference>
<organism evidence="4 5">
    <name type="scientific">Gossypium arboreum</name>
    <name type="common">Tree cotton</name>
    <name type="synonym">Gossypium nanking</name>
    <dbReference type="NCBI Taxonomy" id="29729"/>
    <lineage>
        <taxon>Eukaryota</taxon>
        <taxon>Viridiplantae</taxon>
        <taxon>Streptophyta</taxon>
        <taxon>Embryophyta</taxon>
        <taxon>Tracheophyta</taxon>
        <taxon>Spermatophyta</taxon>
        <taxon>Magnoliopsida</taxon>
        <taxon>eudicotyledons</taxon>
        <taxon>Gunneridae</taxon>
        <taxon>Pentapetalae</taxon>
        <taxon>rosids</taxon>
        <taxon>malvids</taxon>
        <taxon>Malvales</taxon>
        <taxon>Malvaceae</taxon>
        <taxon>Malvoideae</taxon>
        <taxon>Gossypium</taxon>
    </lineage>
</organism>
<evidence type="ECO:0000256" key="2">
    <source>
        <dbReference type="SAM" id="MobiDB-lite"/>
    </source>
</evidence>
<comment type="caution">
    <text evidence="4">The sequence shown here is derived from an EMBL/GenBank/DDBJ whole genome shotgun (WGS) entry which is preliminary data.</text>
</comment>
<protein>
    <recommendedName>
        <fullName evidence="3">RRM domain-containing protein</fullName>
    </recommendedName>
</protein>
<name>A0ABR0PVB4_GOSAR</name>
<gene>
    <name evidence="4" type="ORF">PVK06_014574</name>
</gene>
<dbReference type="Gene3D" id="3.30.70.330">
    <property type="match status" value="1"/>
</dbReference>
<dbReference type="SUPFAM" id="SSF54928">
    <property type="entry name" value="RNA-binding domain, RBD"/>
    <property type="match status" value="1"/>
</dbReference>
<dbReference type="InterPro" id="IPR012677">
    <property type="entry name" value="Nucleotide-bd_a/b_plait_sf"/>
</dbReference>
<evidence type="ECO:0000313" key="5">
    <source>
        <dbReference type="Proteomes" id="UP001358586"/>
    </source>
</evidence>
<accession>A0ABR0PVB4</accession>
<feature type="region of interest" description="Disordered" evidence="2">
    <location>
        <begin position="1"/>
        <end position="48"/>
    </location>
</feature>
<dbReference type="Pfam" id="PF00076">
    <property type="entry name" value="RRM_1"/>
    <property type="match status" value="1"/>
</dbReference>
<reference evidence="4 5" key="1">
    <citation type="submission" date="2023-03" db="EMBL/GenBank/DDBJ databases">
        <title>WGS of Gossypium arboreum.</title>
        <authorList>
            <person name="Yu D."/>
        </authorList>
    </citation>
    <scope>NUCLEOTIDE SEQUENCE [LARGE SCALE GENOMIC DNA]</scope>
    <source>
        <tissue evidence="4">Leaf</tissue>
    </source>
</reference>
<keyword evidence="5" id="KW-1185">Reference proteome</keyword>
<feature type="compositionally biased region" description="Low complexity" evidence="2">
    <location>
        <begin position="9"/>
        <end position="22"/>
    </location>
</feature>
<feature type="domain" description="RRM" evidence="3">
    <location>
        <begin position="89"/>
        <end position="159"/>
    </location>
</feature>
<evidence type="ECO:0000259" key="3">
    <source>
        <dbReference type="PROSITE" id="PS50102"/>
    </source>
</evidence>
<dbReference type="PANTHER" id="PTHR12999">
    <property type="entry name" value="ZINC FINGER RAN-BINDING DOMAIN-CONTAINING PROTEIN 2 ZRANB2-RELATED"/>
    <property type="match status" value="1"/>
</dbReference>
<evidence type="ECO:0000256" key="1">
    <source>
        <dbReference type="PROSITE-ProRule" id="PRU00176"/>
    </source>
</evidence>
<dbReference type="EMBL" id="JARKNE010000005">
    <property type="protein sequence ID" value="KAK5830779.1"/>
    <property type="molecule type" value="Genomic_DNA"/>
</dbReference>
<sequence length="272" mass="28879">MDAVPPPTSYTGGPTSYPPSYGGPAGGYGGGGLSDVRSGGRGGHASGYDSGYGPGGPCHQGGGYGGHSADAPVKIKQCDETCGDSCDNTRIYISNLPTNITVEELRDLFGGIGQVGRIKQKRGYKDQWPWNIKIREDEKGNQKGDAVLTYEDPQAAHSAGSFFNRAGKVAMGTGAGIITEVQDLGQIDITMVETVHAHTEGYSASTILCTKDLELRDLLFFKLLATKLVGHGKLSAFDDDDFMHGVAAVTFLNYEKKVAEQWVASFKSFVSL</sequence>